<name>A0ABN7UYY3_GIGMA</name>
<dbReference type="InterPro" id="IPR036864">
    <property type="entry name" value="Zn2-C6_fun-type_DNA-bd_sf"/>
</dbReference>
<gene>
    <name evidence="2" type="ORF">GMARGA_LOCUS12352</name>
</gene>
<feature type="domain" description="Zn(2)-C6 fungal-type" evidence="1">
    <location>
        <begin position="53"/>
        <end position="82"/>
    </location>
</feature>
<evidence type="ECO:0000259" key="1">
    <source>
        <dbReference type="PROSITE" id="PS50048"/>
    </source>
</evidence>
<evidence type="ECO:0000313" key="3">
    <source>
        <dbReference type="Proteomes" id="UP000789901"/>
    </source>
</evidence>
<organism evidence="2 3">
    <name type="scientific">Gigaspora margarita</name>
    <dbReference type="NCBI Taxonomy" id="4874"/>
    <lineage>
        <taxon>Eukaryota</taxon>
        <taxon>Fungi</taxon>
        <taxon>Fungi incertae sedis</taxon>
        <taxon>Mucoromycota</taxon>
        <taxon>Glomeromycotina</taxon>
        <taxon>Glomeromycetes</taxon>
        <taxon>Diversisporales</taxon>
        <taxon>Gigasporaceae</taxon>
        <taxon>Gigaspora</taxon>
    </lineage>
</organism>
<proteinExistence type="predicted"/>
<keyword evidence="3" id="KW-1185">Reference proteome</keyword>
<evidence type="ECO:0000313" key="2">
    <source>
        <dbReference type="EMBL" id="CAG8704645.1"/>
    </source>
</evidence>
<accession>A0ABN7UYY3</accession>
<dbReference type="CDD" id="cd00067">
    <property type="entry name" value="GAL4"/>
    <property type="match status" value="1"/>
</dbReference>
<dbReference type="Gene3D" id="4.10.240.10">
    <property type="entry name" value="Zn(2)-C6 fungal-type DNA-binding domain"/>
    <property type="match status" value="1"/>
</dbReference>
<dbReference type="SUPFAM" id="SSF57701">
    <property type="entry name" value="Zn2/Cys6 DNA-binding domain"/>
    <property type="match status" value="1"/>
</dbReference>
<dbReference type="PROSITE" id="PS00463">
    <property type="entry name" value="ZN2_CY6_FUNGAL_1"/>
    <property type="match status" value="1"/>
</dbReference>
<feature type="non-terminal residue" evidence="2">
    <location>
        <position position="1"/>
    </location>
</feature>
<protein>
    <submittedName>
        <fullName evidence="2">29865_t:CDS:1</fullName>
    </submittedName>
</protein>
<dbReference type="Pfam" id="PF00172">
    <property type="entry name" value="Zn_clus"/>
    <property type="match status" value="1"/>
</dbReference>
<dbReference type="EMBL" id="CAJVQB010007508">
    <property type="protein sequence ID" value="CAG8704645.1"/>
    <property type="molecule type" value="Genomic_DNA"/>
</dbReference>
<dbReference type="InterPro" id="IPR001138">
    <property type="entry name" value="Zn2Cys6_DnaBD"/>
</dbReference>
<reference evidence="2 3" key="1">
    <citation type="submission" date="2021-06" db="EMBL/GenBank/DDBJ databases">
        <authorList>
            <person name="Kallberg Y."/>
            <person name="Tangrot J."/>
            <person name="Rosling A."/>
        </authorList>
    </citation>
    <scope>NUCLEOTIDE SEQUENCE [LARGE SCALE GENOMIC DNA]</scope>
    <source>
        <strain evidence="2 3">120-4 pot B 10/14</strain>
    </source>
</reference>
<dbReference type="Proteomes" id="UP000789901">
    <property type="component" value="Unassembled WGS sequence"/>
</dbReference>
<comment type="caution">
    <text evidence="2">The sequence shown here is derived from an EMBL/GenBank/DDBJ whole genome shotgun (WGS) entry which is preliminary data.</text>
</comment>
<dbReference type="PROSITE" id="PS50048">
    <property type="entry name" value="ZN2_CY6_FUNGAL_2"/>
    <property type="match status" value="1"/>
</dbReference>
<sequence>LLKNLQDKLNGSCGTCEINIGTCGSPKLVMQSTENKECKEKLVNYKKQRTTNSCIECRKAKKKCSDGKPCMRCTKKGLTCKTVDKCNSCRRGRYVVEGTLYCKICAKKLGRYRETTQFNSNNDATVSGSTTLPYECDYLIYHNEEPIQIVNVPLEEYDNTMDLQTLFANVPLEEYYNTMDLHHQFVFNPVRLQFHL</sequence>